<reference evidence="1 2" key="1">
    <citation type="submission" date="2021-06" db="EMBL/GenBank/DDBJ databases">
        <title>Caerostris extrusa draft genome.</title>
        <authorList>
            <person name="Kono N."/>
            <person name="Arakawa K."/>
        </authorList>
    </citation>
    <scope>NUCLEOTIDE SEQUENCE [LARGE SCALE GENOMIC DNA]</scope>
</reference>
<evidence type="ECO:0000313" key="2">
    <source>
        <dbReference type="Proteomes" id="UP001054945"/>
    </source>
</evidence>
<dbReference type="Proteomes" id="UP001054945">
    <property type="component" value="Unassembled WGS sequence"/>
</dbReference>
<sequence length="102" mass="11716">MNEMKMSPSSLISEMRRKHRGCKNKPSVLNVWAEITTPIGNIELSSDYLFCFAFMEAITIKVCDVHISSINRRKHLQKLMRARAGTEPSGCLKSRANWREEC</sequence>
<feature type="non-terminal residue" evidence="1">
    <location>
        <position position="102"/>
    </location>
</feature>
<dbReference type="EMBL" id="BPLR01005603">
    <property type="protein sequence ID" value="GIY03603.1"/>
    <property type="molecule type" value="Genomic_DNA"/>
</dbReference>
<name>A0AAV4Q8A6_CAEEX</name>
<protein>
    <submittedName>
        <fullName evidence="1">Uncharacterized protein</fullName>
    </submittedName>
</protein>
<gene>
    <name evidence="1" type="ORF">CEXT_293431</name>
</gene>
<comment type="caution">
    <text evidence="1">The sequence shown here is derived from an EMBL/GenBank/DDBJ whole genome shotgun (WGS) entry which is preliminary data.</text>
</comment>
<accession>A0AAV4Q8A6</accession>
<evidence type="ECO:0000313" key="1">
    <source>
        <dbReference type="EMBL" id="GIY03603.1"/>
    </source>
</evidence>
<organism evidence="1 2">
    <name type="scientific">Caerostris extrusa</name>
    <name type="common">Bark spider</name>
    <name type="synonym">Caerostris bankana</name>
    <dbReference type="NCBI Taxonomy" id="172846"/>
    <lineage>
        <taxon>Eukaryota</taxon>
        <taxon>Metazoa</taxon>
        <taxon>Ecdysozoa</taxon>
        <taxon>Arthropoda</taxon>
        <taxon>Chelicerata</taxon>
        <taxon>Arachnida</taxon>
        <taxon>Araneae</taxon>
        <taxon>Araneomorphae</taxon>
        <taxon>Entelegynae</taxon>
        <taxon>Araneoidea</taxon>
        <taxon>Araneidae</taxon>
        <taxon>Caerostris</taxon>
    </lineage>
</organism>
<proteinExistence type="predicted"/>
<dbReference type="AlphaFoldDB" id="A0AAV4Q8A6"/>
<keyword evidence="2" id="KW-1185">Reference proteome</keyword>